<protein>
    <submittedName>
        <fullName evidence="2">Tellurite resistance protein TerB</fullName>
    </submittedName>
</protein>
<dbReference type="AlphaFoldDB" id="A0A1G7K8W7"/>
<evidence type="ECO:0000259" key="1">
    <source>
        <dbReference type="Pfam" id="PF05099"/>
    </source>
</evidence>
<dbReference type="InterPro" id="IPR007791">
    <property type="entry name" value="DjlA_N"/>
</dbReference>
<dbReference type="STRING" id="200378.SAMN05216553_101144"/>
<evidence type="ECO:0000313" key="3">
    <source>
        <dbReference type="Proteomes" id="UP000199623"/>
    </source>
</evidence>
<organism evidence="2 3">
    <name type="scientific">Lentzea fradiae</name>
    <dbReference type="NCBI Taxonomy" id="200378"/>
    <lineage>
        <taxon>Bacteria</taxon>
        <taxon>Bacillati</taxon>
        <taxon>Actinomycetota</taxon>
        <taxon>Actinomycetes</taxon>
        <taxon>Pseudonocardiales</taxon>
        <taxon>Pseudonocardiaceae</taxon>
        <taxon>Lentzea</taxon>
    </lineage>
</organism>
<feature type="domain" description="Co-chaperone DjlA N-terminal" evidence="1">
    <location>
        <begin position="24"/>
        <end position="57"/>
    </location>
</feature>
<gene>
    <name evidence="2" type="ORF">SAMN05216553_101144</name>
</gene>
<evidence type="ECO:0000313" key="2">
    <source>
        <dbReference type="EMBL" id="SDF33587.1"/>
    </source>
</evidence>
<accession>A0A1G7K8W7</accession>
<dbReference type="InterPro" id="IPR029024">
    <property type="entry name" value="TerB-like"/>
</dbReference>
<dbReference type="Proteomes" id="UP000199623">
    <property type="component" value="Unassembled WGS sequence"/>
</dbReference>
<sequence>MLAALRSSVGIVGAREPGEVAVFRSAVVEMCRSVAGADGDVAAAEREMVSKVVEALG</sequence>
<dbReference type="EMBL" id="FNCC01000001">
    <property type="protein sequence ID" value="SDF33587.1"/>
    <property type="molecule type" value="Genomic_DNA"/>
</dbReference>
<reference evidence="3" key="1">
    <citation type="submission" date="2016-10" db="EMBL/GenBank/DDBJ databases">
        <authorList>
            <person name="Varghese N."/>
            <person name="Submissions S."/>
        </authorList>
    </citation>
    <scope>NUCLEOTIDE SEQUENCE [LARGE SCALE GENOMIC DNA]</scope>
    <source>
        <strain evidence="3">CGMCC 4.3506</strain>
    </source>
</reference>
<name>A0A1G7K8W7_9PSEU</name>
<keyword evidence="3" id="KW-1185">Reference proteome</keyword>
<dbReference type="Pfam" id="PF05099">
    <property type="entry name" value="TerB"/>
    <property type="match status" value="1"/>
</dbReference>
<dbReference type="SUPFAM" id="SSF158682">
    <property type="entry name" value="TerB-like"/>
    <property type="match status" value="1"/>
</dbReference>
<dbReference type="Gene3D" id="1.10.3680.10">
    <property type="entry name" value="TerB-like"/>
    <property type="match status" value="1"/>
</dbReference>
<proteinExistence type="predicted"/>